<dbReference type="EMBL" id="JBHSNP010000011">
    <property type="protein sequence ID" value="MFC5603555.1"/>
    <property type="molecule type" value="Genomic_DNA"/>
</dbReference>
<evidence type="ECO:0008006" key="4">
    <source>
        <dbReference type="Google" id="ProtNLM"/>
    </source>
</evidence>
<name>A0ABW0U064_9BACL</name>
<organism evidence="2 3">
    <name type="scientific">Sporosarcina koreensis</name>
    <dbReference type="NCBI Taxonomy" id="334735"/>
    <lineage>
        <taxon>Bacteria</taxon>
        <taxon>Bacillati</taxon>
        <taxon>Bacillota</taxon>
        <taxon>Bacilli</taxon>
        <taxon>Bacillales</taxon>
        <taxon>Caryophanaceae</taxon>
        <taxon>Sporosarcina</taxon>
    </lineage>
</organism>
<evidence type="ECO:0000256" key="1">
    <source>
        <dbReference type="SAM" id="MobiDB-lite"/>
    </source>
</evidence>
<keyword evidence="3" id="KW-1185">Reference proteome</keyword>
<feature type="compositionally biased region" description="Basic and acidic residues" evidence="1">
    <location>
        <begin position="63"/>
        <end position="82"/>
    </location>
</feature>
<proteinExistence type="predicted"/>
<reference evidence="3" key="1">
    <citation type="journal article" date="2019" name="Int. J. Syst. Evol. Microbiol.">
        <title>The Global Catalogue of Microorganisms (GCM) 10K type strain sequencing project: providing services to taxonomists for standard genome sequencing and annotation.</title>
        <authorList>
            <consortium name="The Broad Institute Genomics Platform"/>
            <consortium name="The Broad Institute Genome Sequencing Center for Infectious Disease"/>
            <person name="Wu L."/>
            <person name="Ma J."/>
        </authorList>
    </citation>
    <scope>NUCLEOTIDE SEQUENCE [LARGE SCALE GENOMIC DNA]</scope>
    <source>
        <strain evidence="3">KACC 11299</strain>
    </source>
</reference>
<protein>
    <recommendedName>
        <fullName evidence="4">YceG-like family protein</fullName>
    </recommendedName>
</protein>
<dbReference type="RefSeq" id="WP_381444184.1">
    <property type="nucleotide sequence ID" value="NZ_JBHSNP010000011.1"/>
</dbReference>
<evidence type="ECO:0000313" key="3">
    <source>
        <dbReference type="Proteomes" id="UP001596071"/>
    </source>
</evidence>
<dbReference type="Gene3D" id="3.30.1490.480">
    <property type="entry name" value="Endolytic murein transglycosylase"/>
    <property type="match status" value="1"/>
</dbReference>
<comment type="caution">
    <text evidence="2">The sequence shown here is derived from an EMBL/GenBank/DDBJ whole genome shotgun (WGS) entry which is preliminary data.</text>
</comment>
<evidence type="ECO:0000313" key="2">
    <source>
        <dbReference type="EMBL" id="MFC5603555.1"/>
    </source>
</evidence>
<dbReference type="Proteomes" id="UP001596071">
    <property type="component" value="Unassembled WGS sequence"/>
</dbReference>
<sequence>MMKDIVRGVGIGCVLAGGILYFTNNNQDPPDADQYKTQVDKLQAELDMVKKELAVAQTLTSSKSEKTTDQSSNEKKDSKPESTSKPITKIILTIEAGSTSSTVADKLEHAGIINSAKELEQYLIDNGLAGRIQIGVHEVDTTMDLGTIARIITNTK</sequence>
<gene>
    <name evidence="2" type="ORF">ACFPTP_09995</name>
</gene>
<feature type="region of interest" description="Disordered" evidence="1">
    <location>
        <begin position="58"/>
        <end position="84"/>
    </location>
</feature>
<accession>A0ABW0U064</accession>